<feature type="signal peptide" evidence="1">
    <location>
        <begin position="1"/>
        <end position="19"/>
    </location>
</feature>
<gene>
    <name evidence="2" type="ORF">RAG0_08819</name>
</gene>
<dbReference type="EMBL" id="FJUX01000049">
    <property type="protein sequence ID" value="CZT00964.1"/>
    <property type="molecule type" value="Genomic_DNA"/>
</dbReference>
<keyword evidence="1" id="KW-0732">Signal</keyword>
<evidence type="ECO:0000256" key="1">
    <source>
        <dbReference type="SAM" id="SignalP"/>
    </source>
</evidence>
<keyword evidence="3" id="KW-1185">Reference proteome</keyword>
<dbReference type="AlphaFoldDB" id="A0A1E1KSI7"/>
<accession>A0A1E1KSI7</accession>
<sequence length="90" mass="9960">MVNITNLLLLAATLGSAVAVYDPCRPITCHAEADSKKCDKFEKCDNHRNFKTVNGSPLKCTDKESCKDGGSHINQSGKQFWYRCCPKPNP</sequence>
<feature type="chain" id="PRO_5009446326" description="Secreted protein" evidence="1">
    <location>
        <begin position="20"/>
        <end position="90"/>
    </location>
</feature>
<reference evidence="3" key="1">
    <citation type="submission" date="2016-03" db="EMBL/GenBank/DDBJ databases">
        <authorList>
            <person name="Guldener U."/>
        </authorList>
    </citation>
    <scope>NUCLEOTIDE SEQUENCE [LARGE SCALE GENOMIC DNA]</scope>
    <source>
        <strain evidence="3">04CH-RAC-A.6.1</strain>
    </source>
</reference>
<protein>
    <recommendedName>
        <fullName evidence="4">Secreted protein</fullName>
    </recommendedName>
</protein>
<name>A0A1E1KSI7_9HELO</name>
<proteinExistence type="predicted"/>
<evidence type="ECO:0000313" key="3">
    <source>
        <dbReference type="Proteomes" id="UP000178912"/>
    </source>
</evidence>
<evidence type="ECO:0008006" key="4">
    <source>
        <dbReference type="Google" id="ProtNLM"/>
    </source>
</evidence>
<evidence type="ECO:0000313" key="2">
    <source>
        <dbReference type="EMBL" id="CZT00964.1"/>
    </source>
</evidence>
<organism evidence="2 3">
    <name type="scientific">Rhynchosporium agropyri</name>
    <dbReference type="NCBI Taxonomy" id="914238"/>
    <lineage>
        <taxon>Eukaryota</taxon>
        <taxon>Fungi</taxon>
        <taxon>Dikarya</taxon>
        <taxon>Ascomycota</taxon>
        <taxon>Pezizomycotina</taxon>
        <taxon>Leotiomycetes</taxon>
        <taxon>Helotiales</taxon>
        <taxon>Ploettnerulaceae</taxon>
        <taxon>Rhynchosporium</taxon>
    </lineage>
</organism>
<dbReference type="Proteomes" id="UP000178912">
    <property type="component" value="Unassembled WGS sequence"/>
</dbReference>